<dbReference type="EMBL" id="GGEC01011407">
    <property type="protein sequence ID" value="MBW91890.1"/>
    <property type="molecule type" value="Transcribed_RNA"/>
</dbReference>
<protein>
    <submittedName>
        <fullName evidence="1">Uncharacterized protein</fullName>
    </submittedName>
</protein>
<evidence type="ECO:0000313" key="1">
    <source>
        <dbReference type="EMBL" id="MBW91890.1"/>
    </source>
</evidence>
<sequence>MEEDVSAMFYKDFALIIIFNLRKGNASILTVAS</sequence>
<reference evidence="1" key="1">
    <citation type="submission" date="2018-02" db="EMBL/GenBank/DDBJ databases">
        <title>Rhizophora mucronata_Transcriptome.</title>
        <authorList>
            <person name="Meera S.P."/>
            <person name="Sreeshan A."/>
            <person name="Augustine A."/>
        </authorList>
    </citation>
    <scope>NUCLEOTIDE SEQUENCE</scope>
    <source>
        <tissue evidence="1">Leaf</tissue>
    </source>
</reference>
<proteinExistence type="predicted"/>
<name>A0A2P2JEM3_RHIMU</name>
<accession>A0A2P2JEM3</accession>
<organism evidence="1">
    <name type="scientific">Rhizophora mucronata</name>
    <name type="common">Asiatic mangrove</name>
    <dbReference type="NCBI Taxonomy" id="61149"/>
    <lineage>
        <taxon>Eukaryota</taxon>
        <taxon>Viridiplantae</taxon>
        <taxon>Streptophyta</taxon>
        <taxon>Embryophyta</taxon>
        <taxon>Tracheophyta</taxon>
        <taxon>Spermatophyta</taxon>
        <taxon>Magnoliopsida</taxon>
        <taxon>eudicotyledons</taxon>
        <taxon>Gunneridae</taxon>
        <taxon>Pentapetalae</taxon>
        <taxon>rosids</taxon>
        <taxon>fabids</taxon>
        <taxon>Malpighiales</taxon>
        <taxon>Rhizophoraceae</taxon>
        <taxon>Rhizophora</taxon>
    </lineage>
</organism>
<dbReference type="AlphaFoldDB" id="A0A2P2JEM3"/>